<dbReference type="InterPro" id="IPR004193">
    <property type="entry name" value="Glyco_hydro_13_N"/>
</dbReference>
<dbReference type="SUPFAM" id="SSF51011">
    <property type="entry name" value="Glycosyl hydrolase domain"/>
    <property type="match status" value="1"/>
</dbReference>
<dbReference type="PANTHER" id="PTHR43651">
    <property type="entry name" value="1,4-ALPHA-GLUCAN-BRANCHING ENZYME"/>
    <property type="match status" value="1"/>
</dbReference>
<comment type="similarity">
    <text evidence="4 10">Belongs to the glycosyl hydrolase 13 family. GlgB subfamily.</text>
</comment>
<dbReference type="InterPro" id="IPR017853">
    <property type="entry name" value="GH"/>
</dbReference>
<feature type="compositionally biased region" description="Low complexity" evidence="12">
    <location>
        <begin position="765"/>
        <end position="774"/>
    </location>
</feature>
<dbReference type="SUPFAM" id="SSF51445">
    <property type="entry name" value="(Trans)glycosidases"/>
    <property type="match status" value="1"/>
</dbReference>
<dbReference type="FunFam" id="3.20.20.80:FF:000003">
    <property type="entry name" value="1,4-alpha-glucan branching enzyme GlgB"/>
    <property type="match status" value="1"/>
</dbReference>
<feature type="region of interest" description="Disordered" evidence="12">
    <location>
        <begin position="747"/>
        <end position="840"/>
    </location>
</feature>
<dbReference type="InterPro" id="IPR013783">
    <property type="entry name" value="Ig-like_fold"/>
</dbReference>
<feature type="active site" description="Nucleophile" evidence="10 11">
    <location>
        <position position="416"/>
    </location>
</feature>
<dbReference type="HAMAP" id="MF_00685">
    <property type="entry name" value="GlgB"/>
    <property type="match status" value="1"/>
</dbReference>
<feature type="compositionally biased region" description="Low complexity" evidence="12">
    <location>
        <begin position="747"/>
        <end position="758"/>
    </location>
</feature>
<dbReference type="InterPro" id="IPR006048">
    <property type="entry name" value="A-amylase/branching_C"/>
</dbReference>
<keyword evidence="9 10" id="KW-0119">Carbohydrate metabolism</keyword>
<dbReference type="InterPro" id="IPR006407">
    <property type="entry name" value="GlgB"/>
</dbReference>
<comment type="catalytic activity">
    <reaction evidence="1 10">
        <text>Transfers a segment of a (1-&gt;4)-alpha-D-glucan chain to a primary hydroxy group in a similar glucan chain.</text>
        <dbReference type="EC" id="2.4.1.18"/>
    </reaction>
</comment>
<comment type="pathway">
    <text evidence="3 10">Glycan biosynthesis; glycogen biosynthesis.</text>
</comment>
<feature type="compositionally biased region" description="Basic and acidic residues" evidence="12">
    <location>
        <begin position="709"/>
        <end position="719"/>
    </location>
</feature>
<dbReference type="Pfam" id="PF22019">
    <property type="entry name" value="GlgB_N"/>
    <property type="match status" value="1"/>
</dbReference>
<dbReference type="InterPro" id="IPR054169">
    <property type="entry name" value="GlgB_N"/>
</dbReference>
<dbReference type="PANTHER" id="PTHR43651:SF3">
    <property type="entry name" value="1,4-ALPHA-GLUCAN-BRANCHING ENZYME"/>
    <property type="match status" value="1"/>
</dbReference>
<dbReference type="InterPro" id="IPR014756">
    <property type="entry name" value="Ig_E-set"/>
</dbReference>
<dbReference type="FunFam" id="2.60.40.1180:FF:000002">
    <property type="entry name" value="1,4-alpha-glucan branching enzyme GlgB"/>
    <property type="match status" value="1"/>
</dbReference>
<evidence type="ECO:0000256" key="12">
    <source>
        <dbReference type="SAM" id="MobiDB-lite"/>
    </source>
</evidence>
<dbReference type="Gene3D" id="2.60.40.10">
    <property type="entry name" value="Immunoglobulins"/>
    <property type="match status" value="2"/>
</dbReference>
<sequence>MDERLYELMDWAAIEGIVYSEEDHPHEILGPHMTEDGLLIQAFIPTAVSVAVCMKGDKTEYPMEMEDEEGFFAALIPDAKSADYHLKVTFDNGDTEKIRDPYSFAPVITEEETKKFNAGICYNIYEKLGAHPMTIKGTKGVLFAVWAPNAMRVSVVGDFNLWDGRRHPMRRLWDSGIFELFIPGIQENDIYKYEIKAKGGLTYLKADPYANAAELRPNTASVVTNLKGFDWKDDAWLKERKKKDLKKQPMSILEIHLGSFRRPPVEEQDEKYFYTYRELAPMVADYVKEMGYTHVELMPVMEHPLDASWGYQVTGYYAPTSRYGSPKDFMYFVNYMHEQGIGVILDWVPAHFPRDTFGLCAFDGTCLYEHLDPRKGSHPHWGTLIYNYGRPEVRNFLIANALFWADKYHADGIRMDAVASMLYLDYGKNDGEWVANMYGGNENLEAIEFLKHLNSIFKKKYPDVCLIAEESTAWPKITAPVEEDGLGFDFKWNMGWMNDFTGYMSLDPYFRSYHHGELTFSMIYAYSEDFILTLSHDEVVHGKASMIGKMPGNRESQFANLRVAYGFMAAHPGKKLLFMGQDFGQYDEWSEEKGVEWELLEYPEHQQMHRYYKDLNDFYTSHPAMYQLDYNPDGFEWINSINANENTVSFVRKTRKKEEMLLIICNFAPITWEKKKIGVPYPGKYKEIFNSDRKEYGGTGVVNARVKQSRKDEADDRPDSITINVPPMSMVVFSYIKPAVKEAASAGKSAASVKGASKTADGEQAAESAASAKSLPKGARKSAAGAKKAETARSSAKTVAKSAGEALKDAVKSVAERAEKKEQTRGRRGKAAETSKKSEE</sequence>
<evidence type="ECO:0000256" key="8">
    <source>
        <dbReference type="ARBA" id="ARBA00023056"/>
    </source>
</evidence>
<dbReference type="GO" id="GO:0004553">
    <property type="term" value="F:hydrolase activity, hydrolyzing O-glycosyl compounds"/>
    <property type="evidence" value="ECO:0007669"/>
    <property type="project" value="InterPro"/>
</dbReference>
<feature type="region of interest" description="Disordered" evidence="12">
    <location>
        <begin position="700"/>
        <end position="721"/>
    </location>
</feature>
<protein>
    <recommendedName>
        <fullName evidence="10">1,4-alpha-glucan branching enzyme GlgB</fullName>
        <ecNumber evidence="10">2.4.1.18</ecNumber>
    </recommendedName>
    <alternativeName>
        <fullName evidence="10">1,4-alpha-D-glucan:1,4-alpha-D-glucan 6-glucosyl-transferase</fullName>
    </alternativeName>
    <alternativeName>
        <fullName evidence="10">Alpha-(1-&gt;4)-glucan branching enzyme</fullName>
    </alternativeName>
    <alternativeName>
        <fullName evidence="10">Glycogen branching enzyme</fullName>
        <shortName evidence="10">BE</shortName>
    </alternativeName>
</protein>
<evidence type="ECO:0000256" key="7">
    <source>
        <dbReference type="ARBA" id="ARBA00022679"/>
    </source>
</evidence>
<dbReference type="GO" id="GO:0043169">
    <property type="term" value="F:cation binding"/>
    <property type="evidence" value="ECO:0007669"/>
    <property type="project" value="InterPro"/>
</dbReference>
<dbReference type="NCBIfam" id="TIGR01515">
    <property type="entry name" value="branching_enzym"/>
    <property type="match status" value="1"/>
</dbReference>
<keyword evidence="6 10" id="KW-0328">Glycosyltransferase</keyword>
<evidence type="ECO:0000256" key="11">
    <source>
        <dbReference type="PIRSR" id="PIRSR000463-1"/>
    </source>
</evidence>
<proteinExistence type="inferred from homology"/>
<evidence type="ECO:0000256" key="2">
    <source>
        <dbReference type="ARBA" id="ARBA00002953"/>
    </source>
</evidence>
<evidence type="ECO:0000313" key="14">
    <source>
        <dbReference type="EMBL" id="HIS30409.1"/>
    </source>
</evidence>
<dbReference type="GO" id="GO:0003844">
    <property type="term" value="F:1,4-alpha-glucan branching enzyme activity"/>
    <property type="evidence" value="ECO:0007669"/>
    <property type="project" value="UniProtKB-UniRule"/>
</dbReference>
<evidence type="ECO:0000256" key="1">
    <source>
        <dbReference type="ARBA" id="ARBA00000826"/>
    </source>
</evidence>
<dbReference type="InterPro" id="IPR013780">
    <property type="entry name" value="Glyco_hydro_b"/>
</dbReference>
<dbReference type="Pfam" id="PF02806">
    <property type="entry name" value="Alpha-amylase_C"/>
    <property type="match status" value="1"/>
</dbReference>
<comment type="caution">
    <text evidence="14">The sequence shown here is derived from an EMBL/GenBank/DDBJ whole genome shotgun (WGS) entry which is preliminary data.</text>
</comment>
<reference evidence="14" key="1">
    <citation type="submission" date="2020-10" db="EMBL/GenBank/DDBJ databases">
        <authorList>
            <person name="Gilroy R."/>
        </authorList>
    </citation>
    <scope>NUCLEOTIDE SEQUENCE</scope>
    <source>
        <strain evidence="14">CHK190-19873</strain>
    </source>
</reference>
<dbReference type="Pfam" id="PF02922">
    <property type="entry name" value="CBM_48"/>
    <property type="match status" value="1"/>
</dbReference>
<evidence type="ECO:0000259" key="13">
    <source>
        <dbReference type="SMART" id="SM00642"/>
    </source>
</evidence>
<dbReference type="EC" id="2.4.1.18" evidence="10"/>
<evidence type="ECO:0000313" key="15">
    <source>
        <dbReference type="Proteomes" id="UP000823935"/>
    </source>
</evidence>
<evidence type="ECO:0000256" key="4">
    <source>
        <dbReference type="ARBA" id="ARBA00009000"/>
    </source>
</evidence>
<comment type="subunit">
    <text evidence="10">Monomer.</text>
</comment>
<dbReference type="SMART" id="SM00642">
    <property type="entry name" value="Aamy"/>
    <property type="match status" value="1"/>
</dbReference>
<evidence type="ECO:0000256" key="9">
    <source>
        <dbReference type="ARBA" id="ARBA00023277"/>
    </source>
</evidence>
<dbReference type="SUPFAM" id="SSF81296">
    <property type="entry name" value="E set domains"/>
    <property type="match status" value="1"/>
</dbReference>
<dbReference type="GO" id="GO:0005978">
    <property type="term" value="P:glycogen biosynthetic process"/>
    <property type="evidence" value="ECO:0007669"/>
    <property type="project" value="UniProtKB-UniRule"/>
</dbReference>
<organism evidence="14 15">
    <name type="scientific">Candidatus Limivivens intestinipullorum</name>
    <dbReference type="NCBI Taxonomy" id="2840858"/>
    <lineage>
        <taxon>Bacteria</taxon>
        <taxon>Bacillati</taxon>
        <taxon>Bacillota</taxon>
        <taxon>Clostridia</taxon>
        <taxon>Lachnospirales</taxon>
        <taxon>Lachnospiraceae</taxon>
        <taxon>Lachnospiraceae incertae sedis</taxon>
        <taxon>Candidatus Limivivens</taxon>
    </lineage>
</organism>
<gene>
    <name evidence="10 14" type="primary">glgB</name>
    <name evidence="14" type="ORF">IAB44_02510</name>
</gene>
<dbReference type="InterPro" id="IPR037439">
    <property type="entry name" value="Branching_enzy"/>
</dbReference>
<keyword evidence="5 10" id="KW-0321">Glycogen metabolism</keyword>
<dbReference type="CDD" id="cd02855">
    <property type="entry name" value="E_set_GBE_prok_N"/>
    <property type="match status" value="1"/>
</dbReference>
<evidence type="ECO:0000256" key="6">
    <source>
        <dbReference type="ARBA" id="ARBA00022676"/>
    </source>
</evidence>
<dbReference type="Proteomes" id="UP000823935">
    <property type="component" value="Unassembled WGS sequence"/>
</dbReference>
<evidence type="ECO:0000256" key="5">
    <source>
        <dbReference type="ARBA" id="ARBA00022600"/>
    </source>
</evidence>
<comment type="function">
    <text evidence="2 10">Catalyzes the formation of the alpha-1,6-glucosidic linkages in glycogen by scission of a 1,4-alpha-linked oligosaccharide from growing alpha-1,4-glucan chains and the subsequent attachment of the oligosaccharide to the alpha-1,6 position.</text>
</comment>
<evidence type="ECO:0000256" key="3">
    <source>
        <dbReference type="ARBA" id="ARBA00004964"/>
    </source>
</evidence>
<keyword evidence="8 10" id="KW-0320">Glycogen biosynthesis</keyword>
<keyword evidence="7 10" id="KW-0808">Transferase</keyword>
<feature type="active site" description="Proton donor" evidence="10 11">
    <location>
        <position position="469"/>
    </location>
</feature>
<dbReference type="CDD" id="cd11322">
    <property type="entry name" value="AmyAc_Glg_BE"/>
    <property type="match status" value="1"/>
</dbReference>
<accession>A0A9D1JJI7</accession>
<reference evidence="14" key="2">
    <citation type="journal article" date="2021" name="PeerJ">
        <title>Extensive microbial diversity within the chicken gut microbiome revealed by metagenomics and culture.</title>
        <authorList>
            <person name="Gilroy R."/>
            <person name="Ravi A."/>
            <person name="Getino M."/>
            <person name="Pursley I."/>
            <person name="Horton D.L."/>
            <person name="Alikhan N.F."/>
            <person name="Baker D."/>
            <person name="Gharbi K."/>
            <person name="Hall N."/>
            <person name="Watson M."/>
            <person name="Adriaenssens E.M."/>
            <person name="Foster-Nyarko E."/>
            <person name="Jarju S."/>
            <person name="Secka A."/>
            <person name="Antonio M."/>
            <person name="Oren A."/>
            <person name="Chaudhuri R.R."/>
            <person name="La Ragione R."/>
            <person name="Hildebrand F."/>
            <person name="Pallen M.J."/>
        </authorList>
    </citation>
    <scope>NUCLEOTIDE SEQUENCE</scope>
    <source>
        <strain evidence="14">CHK190-19873</strain>
    </source>
</reference>
<evidence type="ECO:0000256" key="10">
    <source>
        <dbReference type="HAMAP-Rule" id="MF_00685"/>
    </source>
</evidence>
<dbReference type="NCBIfam" id="NF008967">
    <property type="entry name" value="PRK12313.1"/>
    <property type="match status" value="1"/>
</dbReference>
<dbReference type="Gene3D" id="3.20.20.80">
    <property type="entry name" value="Glycosidases"/>
    <property type="match status" value="1"/>
</dbReference>
<dbReference type="PIRSF" id="PIRSF000463">
    <property type="entry name" value="GlgB"/>
    <property type="match status" value="1"/>
</dbReference>
<dbReference type="InterPro" id="IPR006047">
    <property type="entry name" value="GH13_cat_dom"/>
</dbReference>
<dbReference type="InterPro" id="IPR044143">
    <property type="entry name" value="GlgB_N_E_set_prok"/>
</dbReference>
<dbReference type="GO" id="GO:0005829">
    <property type="term" value="C:cytosol"/>
    <property type="evidence" value="ECO:0007669"/>
    <property type="project" value="TreeGrafter"/>
</dbReference>
<name>A0A9D1JJI7_9FIRM</name>
<dbReference type="Pfam" id="PF00128">
    <property type="entry name" value="Alpha-amylase"/>
    <property type="match status" value="1"/>
</dbReference>
<dbReference type="AlphaFoldDB" id="A0A9D1JJI7"/>
<dbReference type="Gene3D" id="2.60.40.1180">
    <property type="entry name" value="Golgi alpha-mannosidase II"/>
    <property type="match status" value="1"/>
</dbReference>
<feature type="compositionally biased region" description="Basic and acidic residues" evidence="12">
    <location>
        <begin position="806"/>
        <end position="840"/>
    </location>
</feature>
<dbReference type="NCBIfam" id="NF003811">
    <property type="entry name" value="PRK05402.1"/>
    <property type="match status" value="1"/>
</dbReference>
<dbReference type="FunFam" id="2.60.40.10:FF:000169">
    <property type="entry name" value="1,4-alpha-glucan branching enzyme GlgB"/>
    <property type="match status" value="1"/>
</dbReference>
<dbReference type="EMBL" id="DVIQ01000014">
    <property type="protein sequence ID" value="HIS30409.1"/>
    <property type="molecule type" value="Genomic_DNA"/>
</dbReference>
<feature type="domain" description="Glycosyl hydrolase family 13 catalytic" evidence="13">
    <location>
        <begin position="254"/>
        <end position="619"/>
    </location>
</feature>